<proteinExistence type="predicted"/>
<keyword evidence="3" id="KW-1185">Reference proteome</keyword>
<organism evidence="2 3">
    <name type="scientific">Necator americanus</name>
    <name type="common">Human hookworm</name>
    <dbReference type="NCBI Taxonomy" id="51031"/>
    <lineage>
        <taxon>Eukaryota</taxon>
        <taxon>Metazoa</taxon>
        <taxon>Ecdysozoa</taxon>
        <taxon>Nematoda</taxon>
        <taxon>Chromadorea</taxon>
        <taxon>Rhabditida</taxon>
        <taxon>Rhabditina</taxon>
        <taxon>Rhabditomorpha</taxon>
        <taxon>Strongyloidea</taxon>
        <taxon>Ancylostomatidae</taxon>
        <taxon>Bunostominae</taxon>
        <taxon>Necator</taxon>
    </lineage>
</organism>
<evidence type="ECO:0000313" key="3">
    <source>
        <dbReference type="Proteomes" id="UP001303046"/>
    </source>
</evidence>
<feature type="region of interest" description="Disordered" evidence="1">
    <location>
        <begin position="187"/>
        <end position="208"/>
    </location>
</feature>
<reference evidence="2 3" key="1">
    <citation type="submission" date="2023-08" db="EMBL/GenBank/DDBJ databases">
        <title>A Necator americanus chromosomal reference genome.</title>
        <authorList>
            <person name="Ilik V."/>
            <person name="Petrzelkova K.J."/>
            <person name="Pardy F."/>
            <person name="Fuh T."/>
            <person name="Niatou-Singa F.S."/>
            <person name="Gouil Q."/>
            <person name="Baker L."/>
            <person name="Ritchie M.E."/>
            <person name="Jex A.R."/>
            <person name="Gazzola D."/>
            <person name="Li H."/>
            <person name="Toshio Fujiwara R."/>
            <person name="Zhan B."/>
            <person name="Aroian R.V."/>
            <person name="Pafco B."/>
            <person name="Schwarz E.M."/>
        </authorList>
    </citation>
    <scope>NUCLEOTIDE SEQUENCE [LARGE SCALE GENOMIC DNA]</scope>
    <source>
        <strain evidence="2 3">Aroian</strain>
        <tissue evidence="2">Whole animal</tissue>
    </source>
</reference>
<comment type="caution">
    <text evidence="2">The sequence shown here is derived from an EMBL/GenBank/DDBJ whole genome shotgun (WGS) entry which is preliminary data.</text>
</comment>
<accession>A0ABR1ELF4</accession>
<sequence length="208" mass="23530">MEKNICYQQRRSKEVVCDDCMLKDSLFQGDLHIEEDPNVDFEMLLRRLRACASKPRMTNLDRISKNTKELLERRRALKPDPNASHIARDLRECNVPLAALLSEHGTRMSSCGEMEIITKRFYSNLFRSLTPVSSPIIPIGKAPPLLPSEVRVAIKSMKPGTTPGPDFISAEFLRAGGHPLHLTSARDILPPERKDPRPLEDLAIRSYS</sequence>
<feature type="compositionally biased region" description="Basic and acidic residues" evidence="1">
    <location>
        <begin position="189"/>
        <end position="208"/>
    </location>
</feature>
<dbReference type="EMBL" id="JAVFWL010000006">
    <property type="protein sequence ID" value="KAK6763453.1"/>
    <property type="molecule type" value="Genomic_DNA"/>
</dbReference>
<protein>
    <submittedName>
        <fullName evidence="2">Uncharacterized protein</fullName>
    </submittedName>
</protein>
<evidence type="ECO:0000313" key="2">
    <source>
        <dbReference type="EMBL" id="KAK6763453.1"/>
    </source>
</evidence>
<gene>
    <name evidence="2" type="primary">Necator_chrX.g24119</name>
    <name evidence="2" type="ORF">RB195_023954</name>
</gene>
<dbReference type="Proteomes" id="UP001303046">
    <property type="component" value="Unassembled WGS sequence"/>
</dbReference>
<name>A0ABR1ELF4_NECAM</name>
<evidence type="ECO:0000256" key="1">
    <source>
        <dbReference type="SAM" id="MobiDB-lite"/>
    </source>
</evidence>